<evidence type="ECO:0000256" key="17">
    <source>
        <dbReference type="ARBA" id="ARBA00039721"/>
    </source>
</evidence>
<evidence type="ECO:0000256" key="2">
    <source>
        <dbReference type="ARBA" id="ARBA00004240"/>
    </source>
</evidence>
<dbReference type="GO" id="GO:0071617">
    <property type="term" value="F:lysophospholipid acyltransferase activity"/>
    <property type="evidence" value="ECO:0007669"/>
    <property type="project" value="TreeGrafter"/>
</dbReference>
<keyword evidence="11" id="KW-0594">Phospholipid biosynthesis</keyword>
<evidence type="ECO:0000256" key="4">
    <source>
        <dbReference type="ARBA" id="ARBA00022516"/>
    </source>
</evidence>
<comment type="pathway">
    <text evidence="3">Lipid metabolism.</text>
</comment>
<comment type="caution">
    <text evidence="19">The sequence shown here is derived from an EMBL/GenBank/DDBJ whole genome shotgun (WGS) entry which is preliminary data.</text>
</comment>
<organism evidence="19 20">
    <name type="scientific">Absidia repens</name>
    <dbReference type="NCBI Taxonomy" id="90262"/>
    <lineage>
        <taxon>Eukaryota</taxon>
        <taxon>Fungi</taxon>
        <taxon>Fungi incertae sedis</taxon>
        <taxon>Mucoromycota</taxon>
        <taxon>Mucoromycotina</taxon>
        <taxon>Mucoromycetes</taxon>
        <taxon>Mucorales</taxon>
        <taxon>Cunninghamellaceae</taxon>
        <taxon>Absidia</taxon>
    </lineage>
</organism>
<feature type="transmembrane region" description="Helical" evidence="18">
    <location>
        <begin position="67"/>
        <end position="95"/>
    </location>
</feature>
<dbReference type="EMBL" id="MCGE01000027">
    <property type="protein sequence ID" value="ORZ09545.1"/>
    <property type="molecule type" value="Genomic_DNA"/>
</dbReference>
<evidence type="ECO:0000256" key="18">
    <source>
        <dbReference type="SAM" id="Phobius"/>
    </source>
</evidence>
<evidence type="ECO:0000256" key="1">
    <source>
        <dbReference type="ARBA" id="ARBA00004141"/>
    </source>
</evidence>
<evidence type="ECO:0000313" key="20">
    <source>
        <dbReference type="Proteomes" id="UP000193560"/>
    </source>
</evidence>
<dbReference type="PANTHER" id="PTHR13906">
    <property type="entry name" value="PORCUPINE"/>
    <property type="match status" value="1"/>
</dbReference>
<evidence type="ECO:0000256" key="6">
    <source>
        <dbReference type="ARBA" id="ARBA00022692"/>
    </source>
</evidence>
<dbReference type="EC" id="2.3.1.n6" evidence="16"/>
<dbReference type="GO" id="GO:0030258">
    <property type="term" value="P:lipid modification"/>
    <property type="evidence" value="ECO:0007669"/>
    <property type="project" value="TreeGrafter"/>
</dbReference>
<keyword evidence="12" id="KW-1208">Phospholipid metabolism</keyword>
<evidence type="ECO:0000256" key="14">
    <source>
        <dbReference type="ARBA" id="ARBA00025707"/>
    </source>
</evidence>
<dbReference type="GO" id="GO:0016020">
    <property type="term" value="C:membrane"/>
    <property type="evidence" value="ECO:0007669"/>
    <property type="project" value="UniProtKB-SubCell"/>
</dbReference>
<evidence type="ECO:0000256" key="15">
    <source>
        <dbReference type="ARBA" id="ARBA00026120"/>
    </source>
</evidence>
<dbReference type="OrthoDB" id="286734at2759"/>
<keyword evidence="20" id="KW-1185">Reference proteome</keyword>
<keyword evidence="13 19" id="KW-0012">Acyltransferase</keyword>
<sequence>MRHPTAILSESIGVPESGLRLLLTILLAYPVAAGFRWLYANNNNNHSQNPERSKEDFAQSVGARNRYILISGLALATFFNGTAVCHSLITVAVSYGICAVFQHQRTLAVAGVWILNAVYLLGGYYVMAADDYDISWTMTQCILCLRLMGFSMDYMDGTTAAATNKTMNSSQDRPLSFSANTALTILPSFTKVAAYCFYPSAFLVGPQFSFSLYQEWLMFDDLHGAASHTKSIQQYSYVKKCAAWGVFYLAMQQLIGAHYPTSYLLSSDYAALSFLHRLGVFWLVGKFVFTKYLGVWLLTEGATALFGIGYEGQMQDGQHSFAGLANVNPLKYETATSIEDIIGSFNINTNLWSKYYVFKRLRWMESKTASQTGTLAFLAIWHGFHYGYFTTFLMEFLDLKAEGILRKWVYILLPSLSSASSATNQQHNGWMSWIKNVLAWCVCSSTLFYAGVGFDLLSLSSSWVAYRQIYFVGHISLFTLLGSSFLLPRPPIKKNKIN</sequence>
<accession>A0A1X2I542</accession>
<feature type="transmembrane region" description="Helical" evidence="18">
    <location>
        <begin position="241"/>
        <end position="259"/>
    </location>
</feature>
<dbReference type="AlphaFoldDB" id="A0A1X2I542"/>
<keyword evidence="4" id="KW-0444">Lipid biosynthesis</keyword>
<keyword evidence="5 19" id="KW-0808">Transferase</keyword>
<keyword evidence="7" id="KW-0256">Endoplasmic reticulum</keyword>
<dbReference type="InterPro" id="IPR004299">
    <property type="entry name" value="MBOAT_fam"/>
</dbReference>
<keyword evidence="10 18" id="KW-0472">Membrane</keyword>
<feature type="transmembrane region" description="Helical" evidence="18">
    <location>
        <begin position="437"/>
        <end position="457"/>
    </location>
</feature>
<keyword evidence="9" id="KW-0443">Lipid metabolism</keyword>
<evidence type="ECO:0000256" key="3">
    <source>
        <dbReference type="ARBA" id="ARBA00005189"/>
    </source>
</evidence>
<dbReference type="GO" id="GO:0047184">
    <property type="term" value="F:1-acylglycerophosphocholine O-acyltransferase activity"/>
    <property type="evidence" value="ECO:0007669"/>
    <property type="project" value="UniProtKB-EC"/>
</dbReference>
<evidence type="ECO:0000313" key="19">
    <source>
        <dbReference type="EMBL" id="ORZ09545.1"/>
    </source>
</evidence>
<proteinExistence type="predicted"/>
<dbReference type="GO" id="GO:0006656">
    <property type="term" value="P:phosphatidylcholine biosynthetic process"/>
    <property type="evidence" value="ECO:0007669"/>
    <property type="project" value="TreeGrafter"/>
</dbReference>
<evidence type="ECO:0000256" key="11">
    <source>
        <dbReference type="ARBA" id="ARBA00023209"/>
    </source>
</evidence>
<feature type="transmembrane region" description="Helical" evidence="18">
    <location>
        <begin position="469"/>
        <end position="487"/>
    </location>
</feature>
<dbReference type="Proteomes" id="UP000193560">
    <property type="component" value="Unassembled WGS sequence"/>
</dbReference>
<dbReference type="PANTHER" id="PTHR13906:SF14">
    <property type="entry name" value="LYSOPHOSPHOLIPID ACYLTRANSFERASE 5"/>
    <property type="match status" value="1"/>
</dbReference>
<gene>
    <name evidence="19" type="ORF">BCR42DRAFT_423627</name>
</gene>
<evidence type="ECO:0000256" key="9">
    <source>
        <dbReference type="ARBA" id="ARBA00023098"/>
    </source>
</evidence>
<dbReference type="InterPro" id="IPR049941">
    <property type="entry name" value="LPLAT_7/PORCN-like"/>
</dbReference>
<evidence type="ECO:0000256" key="16">
    <source>
        <dbReference type="ARBA" id="ARBA00038923"/>
    </source>
</evidence>
<dbReference type="Pfam" id="PF03062">
    <property type="entry name" value="MBOAT"/>
    <property type="match status" value="1"/>
</dbReference>
<reference evidence="19 20" key="1">
    <citation type="submission" date="2016-07" db="EMBL/GenBank/DDBJ databases">
        <title>Pervasive Adenine N6-methylation of Active Genes in Fungi.</title>
        <authorList>
            <consortium name="DOE Joint Genome Institute"/>
            <person name="Mondo S.J."/>
            <person name="Dannebaum R.O."/>
            <person name="Kuo R.C."/>
            <person name="Labutti K."/>
            <person name="Haridas S."/>
            <person name="Kuo A."/>
            <person name="Salamov A."/>
            <person name="Ahrendt S.R."/>
            <person name="Lipzen A."/>
            <person name="Sullivan W."/>
            <person name="Andreopoulos W.B."/>
            <person name="Clum A."/>
            <person name="Lindquist E."/>
            <person name="Daum C."/>
            <person name="Ramamoorthy G.K."/>
            <person name="Gryganskyi A."/>
            <person name="Culley D."/>
            <person name="Magnuson J.K."/>
            <person name="James T.Y."/>
            <person name="O'Malley M.A."/>
            <person name="Stajich J.E."/>
            <person name="Spatafora J.W."/>
            <person name="Visel A."/>
            <person name="Grigoriev I.V."/>
        </authorList>
    </citation>
    <scope>NUCLEOTIDE SEQUENCE [LARGE SCALE GENOMIC DNA]</scope>
    <source>
        <strain evidence="19 20">NRRL 1336</strain>
    </source>
</reference>
<protein>
    <recommendedName>
        <fullName evidence="17">Lysophospholipid acyltransferase 5</fullName>
        <ecNumber evidence="15">2.3.1.23</ecNumber>
        <ecNumber evidence="16">2.3.1.n6</ecNumber>
    </recommendedName>
</protein>
<evidence type="ECO:0000256" key="13">
    <source>
        <dbReference type="ARBA" id="ARBA00023315"/>
    </source>
</evidence>
<feature type="transmembrane region" description="Helical" evidence="18">
    <location>
        <begin position="107"/>
        <end position="128"/>
    </location>
</feature>
<dbReference type="EC" id="2.3.1.23" evidence="15"/>
<evidence type="ECO:0000256" key="7">
    <source>
        <dbReference type="ARBA" id="ARBA00022824"/>
    </source>
</evidence>
<evidence type="ECO:0000256" key="12">
    <source>
        <dbReference type="ARBA" id="ARBA00023264"/>
    </source>
</evidence>
<dbReference type="GO" id="GO:0005783">
    <property type="term" value="C:endoplasmic reticulum"/>
    <property type="evidence" value="ECO:0007669"/>
    <property type="project" value="UniProtKB-SubCell"/>
</dbReference>
<dbReference type="STRING" id="90262.A0A1X2I542"/>
<evidence type="ECO:0000256" key="8">
    <source>
        <dbReference type="ARBA" id="ARBA00022989"/>
    </source>
</evidence>
<comment type="subcellular location">
    <subcellularLocation>
        <location evidence="2">Endoplasmic reticulum</location>
    </subcellularLocation>
    <subcellularLocation>
        <location evidence="1">Membrane</location>
        <topology evidence="1">Multi-pass membrane protein</topology>
    </subcellularLocation>
</comment>
<keyword evidence="6 18" id="KW-0812">Transmembrane</keyword>
<name>A0A1X2I542_9FUNG</name>
<comment type="pathway">
    <text evidence="14">Phospholipid metabolism.</text>
</comment>
<evidence type="ECO:0000256" key="10">
    <source>
        <dbReference type="ARBA" id="ARBA00023136"/>
    </source>
</evidence>
<evidence type="ECO:0000256" key="5">
    <source>
        <dbReference type="ARBA" id="ARBA00022679"/>
    </source>
</evidence>
<feature type="transmembrane region" description="Helical" evidence="18">
    <location>
        <begin position="279"/>
        <end position="298"/>
    </location>
</feature>
<feature type="transmembrane region" description="Helical" evidence="18">
    <location>
        <begin position="21"/>
        <end position="39"/>
    </location>
</feature>
<keyword evidence="8 18" id="KW-1133">Transmembrane helix</keyword>